<name>A0AAW7PUB9_9BACT</name>
<protein>
    <submittedName>
        <fullName evidence="3">Uncharacterized protein</fullName>
    </submittedName>
</protein>
<reference evidence="3" key="2">
    <citation type="journal article" date="2023" name="Microorganisms">
        <title>Genomic Characterization of Arcobacter butzleri Strains Isolated from Various Sources in Lithuania.</title>
        <authorList>
            <person name="Uljanovas D."/>
            <person name="Golz G."/>
            <person name="Fleischmann S."/>
            <person name="Kudirkiene E."/>
            <person name="Kasetiene N."/>
            <person name="Grineviciene A."/>
            <person name="Tamuleviciene E."/>
            <person name="Aksomaitiene J."/>
            <person name="Alter T."/>
            <person name="Malakauskas M."/>
        </authorList>
    </citation>
    <scope>NUCLEOTIDE SEQUENCE</scope>
    <source>
        <strain evidence="3">RCM39</strain>
    </source>
</reference>
<feature type="coiled-coil region" evidence="1">
    <location>
        <begin position="131"/>
        <end position="201"/>
    </location>
</feature>
<dbReference type="RefSeq" id="WP_237908871.1">
    <property type="nucleotide sequence ID" value="NZ_JAKKOZ010000005.1"/>
</dbReference>
<comment type="caution">
    <text evidence="3">The sequence shown here is derived from an EMBL/GenBank/DDBJ whole genome shotgun (WGS) entry which is preliminary data.</text>
</comment>
<keyword evidence="2" id="KW-0812">Transmembrane</keyword>
<sequence length="234" mass="28065">MSQILLKKEEVEELMDTFDFQKSKFLQKIEKLISDISRIDKNQKSLYQEFQEIVHKDNKFFMDKAFVYRALDEKEIQVVEKIKQFDELNARLKNIEKNAFQELENSILSIKNNDFFEPLKFQIRQEQLNFDKELKEAKKLLTEKLAFLQLEVIEFNQNITTQIKNIEVASDLINNKYKNYAKEMEEQGQELLNNFKRIEVNLNSNKNLKLLLFICLGTFATNIFIFVYLFKLFK</sequence>
<dbReference type="AlphaFoldDB" id="A0AAW7PUB9"/>
<feature type="coiled-coil region" evidence="1">
    <location>
        <begin position="71"/>
        <end position="105"/>
    </location>
</feature>
<evidence type="ECO:0000313" key="4">
    <source>
        <dbReference type="Proteomes" id="UP001171529"/>
    </source>
</evidence>
<keyword evidence="2" id="KW-0472">Membrane</keyword>
<proteinExistence type="predicted"/>
<evidence type="ECO:0000313" key="3">
    <source>
        <dbReference type="EMBL" id="MDN5064539.1"/>
    </source>
</evidence>
<keyword evidence="2" id="KW-1133">Transmembrane helix</keyword>
<evidence type="ECO:0000256" key="2">
    <source>
        <dbReference type="SAM" id="Phobius"/>
    </source>
</evidence>
<dbReference type="EMBL" id="JAPZDC010000007">
    <property type="protein sequence ID" value="MDN5064539.1"/>
    <property type="molecule type" value="Genomic_DNA"/>
</dbReference>
<keyword evidence="1" id="KW-0175">Coiled coil</keyword>
<gene>
    <name evidence="3" type="ORF">O8C91_10095</name>
</gene>
<reference evidence="3" key="1">
    <citation type="submission" date="2022-12" db="EMBL/GenBank/DDBJ databases">
        <authorList>
            <person name="Uljanovas D."/>
        </authorList>
    </citation>
    <scope>NUCLEOTIDE SEQUENCE</scope>
    <source>
        <strain evidence="3">RCM39</strain>
    </source>
</reference>
<evidence type="ECO:0000256" key="1">
    <source>
        <dbReference type="SAM" id="Coils"/>
    </source>
</evidence>
<organism evidence="3 4">
    <name type="scientific">Aliarcobacter butzleri</name>
    <dbReference type="NCBI Taxonomy" id="28197"/>
    <lineage>
        <taxon>Bacteria</taxon>
        <taxon>Pseudomonadati</taxon>
        <taxon>Campylobacterota</taxon>
        <taxon>Epsilonproteobacteria</taxon>
        <taxon>Campylobacterales</taxon>
        <taxon>Arcobacteraceae</taxon>
        <taxon>Aliarcobacter</taxon>
    </lineage>
</organism>
<dbReference type="Proteomes" id="UP001171529">
    <property type="component" value="Unassembled WGS sequence"/>
</dbReference>
<accession>A0AAW7PUB9</accession>
<feature type="transmembrane region" description="Helical" evidence="2">
    <location>
        <begin position="210"/>
        <end position="230"/>
    </location>
</feature>